<dbReference type="InterPro" id="IPR001279">
    <property type="entry name" value="Metallo-B-lactamas"/>
</dbReference>
<evidence type="ECO:0000256" key="1">
    <source>
        <dbReference type="ARBA" id="ARBA00005250"/>
    </source>
</evidence>
<keyword evidence="2" id="KW-0732">Signal</keyword>
<dbReference type="SMART" id="SM00849">
    <property type="entry name" value="Lactamase_B"/>
    <property type="match status" value="1"/>
</dbReference>
<dbReference type="Proteomes" id="UP001056681">
    <property type="component" value="Chromosome"/>
</dbReference>
<evidence type="ECO:0000313" key="4">
    <source>
        <dbReference type="EMBL" id="URL56855.1"/>
    </source>
</evidence>
<dbReference type="InterPro" id="IPR036866">
    <property type="entry name" value="RibonucZ/Hydroxyglut_hydro"/>
</dbReference>
<dbReference type="EMBL" id="CP063231">
    <property type="protein sequence ID" value="URL56855.1"/>
    <property type="molecule type" value="Genomic_DNA"/>
</dbReference>
<reference evidence="4" key="1">
    <citation type="submission" date="2020-10" db="EMBL/GenBank/DDBJ databases">
        <title>Whole-genome sequence of Luteibacter sp. EIF3.</title>
        <authorList>
            <person name="Friedrich I."/>
            <person name="Hertel R."/>
            <person name="Daniel R."/>
        </authorList>
    </citation>
    <scope>NUCLEOTIDE SEQUENCE</scope>
    <source>
        <strain evidence="4">EIF3</strain>
    </source>
</reference>
<evidence type="ECO:0000256" key="2">
    <source>
        <dbReference type="SAM" id="SignalP"/>
    </source>
</evidence>
<feature type="domain" description="Metallo-beta-lactamase" evidence="3">
    <location>
        <begin position="67"/>
        <end position="250"/>
    </location>
</feature>
<keyword evidence="5" id="KW-1185">Reference proteome</keyword>
<dbReference type="CDD" id="cd16282">
    <property type="entry name" value="metallo-hydrolase-like_MBL-fold"/>
    <property type="match status" value="1"/>
</dbReference>
<feature type="chain" id="PRO_5046721750" evidence="2">
    <location>
        <begin position="31"/>
        <end position="318"/>
    </location>
</feature>
<feature type="signal peptide" evidence="2">
    <location>
        <begin position="1"/>
        <end position="30"/>
    </location>
</feature>
<comment type="similarity">
    <text evidence="1">Belongs to the metallo-beta-lactamase superfamily. Class-B beta-lactamase family.</text>
</comment>
<protein>
    <submittedName>
        <fullName evidence="4">MBL fold metallo-hydrolase</fullName>
    </submittedName>
</protein>
<organism evidence="4 5">
    <name type="scientific">Luteibacter flocculans</name>
    <dbReference type="NCBI Taxonomy" id="2780091"/>
    <lineage>
        <taxon>Bacteria</taxon>
        <taxon>Pseudomonadati</taxon>
        <taxon>Pseudomonadota</taxon>
        <taxon>Gammaproteobacteria</taxon>
        <taxon>Lysobacterales</taxon>
        <taxon>Rhodanobacteraceae</taxon>
        <taxon>Luteibacter</taxon>
    </lineage>
</organism>
<dbReference type="PANTHER" id="PTHR42951">
    <property type="entry name" value="METALLO-BETA-LACTAMASE DOMAIN-CONTAINING"/>
    <property type="match status" value="1"/>
</dbReference>
<dbReference type="Gene3D" id="3.60.15.10">
    <property type="entry name" value="Ribonuclease Z/Hydroxyacylglutathione hydrolase-like"/>
    <property type="match status" value="1"/>
</dbReference>
<dbReference type="RefSeq" id="WP_250337825.1">
    <property type="nucleotide sequence ID" value="NZ_CP063231.1"/>
</dbReference>
<gene>
    <name evidence="4" type="ORF">IM816_09210</name>
</gene>
<name>A0ABY4SX63_9GAMM</name>
<dbReference type="Pfam" id="PF00753">
    <property type="entry name" value="Lactamase_B"/>
    <property type="match status" value="1"/>
</dbReference>
<dbReference type="InterPro" id="IPR050855">
    <property type="entry name" value="NDM-1-like"/>
</dbReference>
<proteinExistence type="inferred from homology"/>
<dbReference type="SUPFAM" id="SSF56281">
    <property type="entry name" value="Metallo-hydrolase/oxidoreductase"/>
    <property type="match status" value="1"/>
</dbReference>
<accession>A0ABY4SX63</accession>
<evidence type="ECO:0000259" key="3">
    <source>
        <dbReference type="SMART" id="SM00849"/>
    </source>
</evidence>
<evidence type="ECO:0000313" key="5">
    <source>
        <dbReference type="Proteomes" id="UP001056681"/>
    </source>
</evidence>
<sequence>MTSRLLSNRSILSFALATVVAASATNAAWAQTAKAVSPVIKINQAAATDPIETTALRGSLSMLSGSGGNITVLAGKQGKLLVDAGIAVSRPRVEAALDALGKTPIKYVINTHYHWDHTDGNTWVSEGGAKILATQGTVRRVSEVTHVAYWDFTFQPLPKRAIPTEVLKADKTLHFEGQTVEVRLLDPSHTDTDLYVFFKEANVASLGDLFWNGVYPFIDNEHGGGIDGMIKADDAILARLDDNVIIVPGHGPVGSKKQLKDFRDMLAGIRDKVVAMKKAGKSLDEVIAAKPTAEYDAIYGHFVIAPDFFTRIVYEGVK</sequence>
<dbReference type="PANTHER" id="PTHR42951:SF4">
    <property type="entry name" value="ACYL-COENZYME A THIOESTERASE MBLAC2"/>
    <property type="match status" value="1"/>
</dbReference>